<dbReference type="EMBL" id="LR900818">
    <property type="protein sequence ID" value="CAD7246997.1"/>
    <property type="molecule type" value="Genomic_DNA"/>
</dbReference>
<keyword evidence="3" id="KW-1185">Reference proteome</keyword>
<proteinExistence type="predicted"/>
<feature type="chain" id="PRO_5036209658" evidence="1">
    <location>
        <begin position="19"/>
        <end position="87"/>
    </location>
</feature>
<organism evidence="2">
    <name type="scientific">Darwinula stevensoni</name>
    <dbReference type="NCBI Taxonomy" id="69355"/>
    <lineage>
        <taxon>Eukaryota</taxon>
        <taxon>Metazoa</taxon>
        <taxon>Ecdysozoa</taxon>
        <taxon>Arthropoda</taxon>
        <taxon>Crustacea</taxon>
        <taxon>Oligostraca</taxon>
        <taxon>Ostracoda</taxon>
        <taxon>Podocopa</taxon>
        <taxon>Podocopida</taxon>
        <taxon>Darwinulocopina</taxon>
        <taxon>Darwinuloidea</taxon>
        <taxon>Darwinulidae</taxon>
        <taxon>Darwinula</taxon>
    </lineage>
</organism>
<protein>
    <submittedName>
        <fullName evidence="2">Uncharacterized protein</fullName>
    </submittedName>
</protein>
<evidence type="ECO:0000256" key="1">
    <source>
        <dbReference type="SAM" id="SignalP"/>
    </source>
</evidence>
<evidence type="ECO:0000313" key="3">
    <source>
        <dbReference type="Proteomes" id="UP000677054"/>
    </source>
</evidence>
<accession>A0A7R9A5F7</accession>
<dbReference type="EMBL" id="CAJPEV010001301">
    <property type="protein sequence ID" value="CAG0891925.1"/>
    <property type="molecule type" value="Genomic_DNA"/>
</dbReference>
<dbReference type="Proteomes" id="UP000677054">
    <property type="component" value="Unassembled WGS sequence"/>
</dbReference>
<sequence>MRAELLLAFAVVGSATLAGKLLYGDCTDTAQSGCFDVPSNNSQGIGTYQCACKIDLCNGSKNASTLSSRSLVLLVFSCFVGSLFVRF</sequence>
<gene>
    <name evidence="2" type="ORF">DSTB1V02_LOCUS6838</name>
</gene>
<keyword evidence="1" id="KW-0732">Signal</keyword>
<dbReference type="AlphaFoldDB" id="A0A7R9A5F7"/>
<reference evidence="2" key="1">
    <citation type="submission" date="2020-11" db="EMBL/GenBank/DDBJ databases">
        <authorList>
            <person name="Tran Van P."/>
        </authorList>
    </citation>
    <scope>NUCLEOTIDE SEQUENCE</scope>
</reference>
<name>A0A7R9A5F7_9CRUS</name>
<evidence type="ECO:0000313" key="2">
    <source>
        <dbReference type="EMBL" id="CAD7246997.1"/>
    </source>
</evidence>
<feature type="signal peptide" evidence="1">
    <location>
        <begin position="1"/>
        <end position="18"/>
    </location>
</feature>